<dbReference type="Gene3D" id="3.30.390.10">
    <property type="entry name" value="Enolase-like, N-terminal domain"/>
    <property type="match status" value="1"/>
</dbReference>
<feature type="non-terminal residue" evidence="3">
    <location>
        <position position="179"/>
    </location>
</feature>
<evidence type="ECO:0000256" key="1">
    <source>
        <dbReference type="ARBA" id="ARBA00022723"/>
    </source>
</evidence>
<dbReference type="PANTHER" id="PTHR48073:SF2">
    <property type="entry name" value="O-SUCCINYLBENZOATE SYNTHASE"/>
    <property type="match status" value="1"/>
</dbReference>
<sequence length="179" mass="19801">MLKLNYSIKRWTMVEPFIIANQRCDYLDCVIVTLTDELGHSGRGETCGVDYHGETIESICRQIEASRQRVEVGIDRDALGQLLPAGGARNGLDCALWDLHCCRNKRSVWDETGIVPGASTDTAYTIGVVGAEHAAELATKFQAYKTIKIKADKHGSLETIAKVRRLRPEARIIVDANQS</sequence>
<dbReference type="AlphaFoldDB" id="X1T3Q7"/>
<gene>
    <name evidence="3" type="ORF">S12H4_21864</name>
</gene>
<feature type="domain" description="Mandelate racemase/muconate lactonizing enzyme N-terminal" evidence="2">
    <location>
        <begin position="10"/>
        <end position="110"/>
    </location>
</feature>
<dbReference type="InterPro" id="IPR013341">
    <property type="entry name" value="Mandelate_racemase_N_dom"/>
</dbReference>
<dbReference type="EMBL" id="BARW01011313">
    <property type="protein sequence ID" value="GAI86006.1"/>
    <property type="molecule type" value="Genomic_DNA"/>
</dbReference>
<comment type="caution">
    <text evidence="3">The sequence shown here is derived from an EMBL/GenBank/DDBJ whole genome shotgun (WGS) entry which is preliminary data.</text>
</comment>
<evidence type="ECO:0000313" key="3">
    <source>
        <dbReference type="EMBL" id="GAI86006.1"/>
    </source>
</evidence>
<dbReference type="Gene3D" id="3.20.20.120">
    <property type="entry name" value="Enolase-like C-terminal domain"/>
    <property type="match status" value="1"/>
</dbReference>
<keyword evidence="1" id="KW-0479">Metal-binding</keyword>
<reference evidence="3" key="1">
    <citation type="journal article" date="2014" name="Front. Microbiol.">
        <title>High frequency of phylogenetically diverse reductive dehalogenase-homologous genes in deep subseafloor sedimentary metagenomes.</title>
        <authorList>
            <person name="Kawai M."/>
            <person name="Futagami T."/>
            <person name="Toyoda A."/>
            <person name="Takaki Y."/>
            <person name="Nishi S."/>
            <person name="Hori S."/>
            <person name="Arai W."/>
            <person name="Tsubouchi T."/>
            <person name="Morono Y."/>
            <person name="Uchiyama I."/>
            <person name="Ito T."/>
            <person name="Fujiyama A."/>
            <person name="Inagaki F."/>
            <person name="Takami H."/>
        </authorList>
    </citation>
    <scope>NUCLEOTIDE SEQUENCE</scope>
    <source>
        <strain evidence="3">Expedition CK06-06</strain>
    </source>
</reference>
<dbReference type="InterPro" id="IPR036849">
    <property type="entry name" value="Enolase-like_C_sf"/>
</dbReference>
<dbReference type="SUPFAM" id="SSF51604">
    <property type="entry name" value="Enolase C-terminal domain-like"/>
    <property type="match status" value="1"/>
</dbReference>
<dbReference type="GO" id="GO:0046872">
    <property type="term" value="F:metal ion binding"/>
    <property type="evidence" value="ECO:0007669"/>
    <property type="project" value="UniProtKB-KW"/>
</dbReference>
<name>X1T3Q7_9ZZZZ</name>
<dbReference type="PANTHER" id="PTHR48073">
    <property type="entry name" value="O-SUCCINYLBENZOATE SYNTHASE-RELATED"/>
    <property type="match status" value="1"/>
</dbReference>
<organism evidence="3">
    <name type="scientific">marine sediment metagenome</name>
    <dbReference type="NCBI Taxonomy" id="412755"/>
    <lineage>
        <taxon>unclassified sequences</taxon>
        <taxon>metagenomes</taxon>
        <taxon>ecological metagenomes</taxon>
    </lineage>
</organism>
<evidence type="ECO:0000259" key="2">
    <source>
        <dbReference type="Pfam" id="PF02746"/>
    </source>
</evidence>
<dbReference type="SUPFAM" id="SSF54826">
    <property type="entry name" value="Enolase N-terminal domain-like"/>
    <property type="match status" value="1"/>
</dbReference>
<accession>X1T3Q7</accession>
<dbReference type="InterPro" id="IPR029017">
    <property type="entry name" value="Enolase-like_N"/>
</dbReference>
<protein>
    <recommendedName>
        <fullName evidence="2">Mandelate racemase/muconate lactonizing enzyme N-terminal domain-containing protein</fullName>
    </recommendedName>
</protein>
<proteinExistence type="predicted"/>
<dbReference type="Pfam" id="PF02746">
    <property type="entry name" value="MR_MLE_N"/>
    <property type="match status" value="1"/>
</dbReference>